<feature type="region of interest" description="Disordered" evidence="2">
    <location>
        <begin position="515"/>
        <end position="584"/>
    </location>
</feature>
<dbReference type="PANTHER" id="PTHR11787">
    <property type="entry name" value="RAB GDP-DISSOCIATION INHIBITOR"/>
    <property type="match status" value="1"/>
</dbReference>
<name>A0ABQ9YM36_9EUKA</name>
<dbReference type="Gene3D" id="3.50.50.60">
    <property type="entry name" value="FAD/NAD(P)-binding domain"/>
    <property type="match status" value="1"/>
</dbReference>
<evidence type="ECO:0000313" key="4">
    <source>
        <dbReference type="Proteomes" id="UP001281761"/>
    </source>
</evidence>
<comment type="similarity">
    <text evidence="1">Belongs to the Rab GDI family.</text>
</comment>
<sequence>MNAPFSMAERYAFAPFIHHLEHWDTEDEHPSFMGGMENDLFGSFLQKNRLDTPLMHSLTELCLTMSPSPLNLRTYEALKHIKQYLMSVTVFPVSPITNTPTAFALCHYGTAEITQSLIRTVAVWGGIAMMKTRAVGFIRSVPDHRNWTKNVMGVNIVMNKDEWAIERARRDGLDISAEDKKQIWVKNVIASRSSFDSIIRQTQIPVPTIQAPKRCIQRAILITNQSLYTISSSQSTLSDITSDTLPVDGLVISVPPSFFAPAQASQPSHPQRRQRGASAAQTAATTTANNILTNPVYMIQAQFDRKVSIFAPAPYYVVQMWCVVDQPDLIHTPSSTLFAPLVNHLFSTQSQPDETKPAVLWSLYFSQKLLDGQLFNYSQESITEQSLELFSSSGEVPDLTSCEEQEHPQIPFHIPQESESPLFLVLPSAAPTLLFDSTPSLSHLLDGLTDPIGSSAILTKLVSSQSFGGLSELSIAQIVDLIVRQKCDVLLEKLRAIPRQDFAVVPFIHPITKEEEEERDRLMEEASARQRLKDEADEAASTQVTSTEEAQPEMLTAVEEDNHDRQTTMPSESLTGEAADEPKE</sequence>
<feature type="compositionally biased region" description="Polar residues" evidence="2">
    <location>
        <begin position="540"/>
        <end position="549"/>
    </location>
</feature>
<organism evidence="3 4">
    <name type="scientific">Blattamonas nauphoetae</name>
    <dbReference type="NCBI Taxonomy" id="2049346"/>
    <lineage>
        <taxon>Eukaryota</taxon>
        <taxon>Metamonada</taxon>
        <taxon>Preaxostyla</taxon>
        <taxon>Oxymonadida</taxon>
        <taxon>Blattamonas</taxon>
    </lineage>
</organism>
<evidence type="ECO:0000313" key="3">
    <source>
        <dbReference type="EMBL" id="KAK2964609.1"/>
    </source>
</evidence>
<proteinExistence type="inferred from homology"/>
<feature type="compositionally biased region" description="Basic and acidic residues" evidence="2">
    <location>
        <begin position="519"/>
        <end position="534"/>
    </location>
</feature>
<comment type="caution">
    <text evidence="3">The sequence shown here is derived from an EMBL/GenBank/DDBJ whole genome shotgun (WGS) entry which is preliminary data.</text>
</comment>
<keyword evidence="4" id="KW-1185">Reference proteome</keyword>
<accession>A0ABQ9YM36</accession>
<reference evidence="3 4" key="1">
    <citation type="journal article" date="2022" name="bioRxiv">
        <title>Genomics of Preaxostyla Flagellates Illuminates Evolutionary Transitions and the Path Towards Mitochondrial Loss.</title>
        <authorList>
            <person name="Novak L.V.F."/>
            <person name="Treitli S.C."/>
            <person name="Pyrih J."/>
            <person name="Halakuc P."/>
            <person name="Pipaliya S.V."/>
            <person name="Vacek V."/>
            <person name="Brzon O."/>
            <person name="Soukal P."/>
            <person name="Eme L."/>
            <person name="Dacks J.B."/>
            <person name="Karnkowska A."/>
            <person name="Elias M."/>
            <person name="Hampl V."/>
        </authorList>
    </citation>
    <scope>NUCLEOTIDE SEQUENCE [LARGE SCALE GENOMIC DNA]</scope>
    <source>
        <strain evidence="3">NAU3</strain>
        <tissue evidence="3">Gut</tissue>
    </source>
</reference>
<dbReference type="Proteomes" id="UP001281761">
    <property type="component" value="Unassembled WGS sequence"/>
</dbReference>
<protein>
    <submittedName>
        <fullName evidence="3">Uncharacterized protein</fullName>
    </submittedName>
</protein>
<dbReference type="InterPro" id="IPR018203">
    <property type="entry name" value="GDP_dissociation_inhibitor"/>
</dbReference>
<evidence type="ECO:0000256" key="2">
    <source>
        <dbReference type="SAM" id="MobiDB-lite"/>
    </source>
</evidence>
<gene>
    <name evidence="3" type="ORF">BLNAU_526</name>
</gene>
<dbReference type="Gene3D" id="3.30.519.10">
    <property type="entry name" value="Guanine Nucleotide Dissociation Inhibitor, domain 2"/>
    <property type="match status" value="1"/>
</dbReference>
<dbReference type="InterPro" id="IPR036188">
    <property type="entry name" value="FAD/NAD-bd_sf"/>
</dbReference>
<dbReference type="EMBL" id="JARBJD010000002">
    <property type="protein sequence ID" value="KAK2964609.1"/>
    <property type="molecule type" value="Genomic_DNA"/>
</dbReference>
<evidence type="ECO:0000256" key="1">
    <source>
        <dbReference type="ARBA" id="ARBA00005593"/>
    </source>
</evidence>
<dbReference type="PANTHER" id="PTHR11787:SF4">
    <property type="entry name" value="CHM, RAB ESCORT PROTEIN 1"/>
    <property type="match status" value="1"/>
</dbReference>